<accession>A0A255XQT1</accession>
<keyword evidence="1" id="KW-0472">Membrane</keyword>
<dbReference type="Proteomes" id="UP000216361">
    <property type="component" value="Unassembled WGS sequence"/>
</dbReference>
<evidence type="ECO:0000313" key="2">
    <source>
        <dbReference type="EMBL" id="OYQ18714.1"/>
    </source>
</evidence>
<name>A0A255XQT1_9PROT</name>
<organism evidence="2 3">
    <name type="scientific">Elstera cyanobacteriorum</name>
    <dbReference type="NCBI Taxonomy" id="2022747"/>
    <lineage>
        <taxon>Bacteria</taxon>
        <taxon>Pseudomonadati</taxon>
        <taxon>Pseudomonadota</taxon>
        <taxon>Alphaproteobacteria</taxon>
        <taxon>Rhodospirillales</taxon>
        <taxon>Rhodospirillaceae</taxon>
        <taxon>Elstera</taxon>
    </lineage>
</organism>
<keyword evidence="1" id="KW-1133">Transmembrane helix</keyword>
<dbReference type="OrthoDB" id="7283648at2"/>
<feature type="transmembrane region" description="Helical" evidence="1">
    <location>
        <begin position="40"/>
        <end position="58"/>
    </location>
</feature>
<gene>
    <name evidence="2" type="ORF">CHR90_10670</name>
</gene>
<comment type="caution">
    <text evidence="2">The sequence shown here is derived from an EMBL/GenBank/DDBJ whole genome shotgun (WGS) entry which is preliminary data.</text>
</comment>
<dbReference type="InterPro" id="IPR021265">
    <property type="entry name" value="DUF2842"/>
</dbReference>
<evidence type="ECO:0000313" key="3">
    <source>
        <dbReference type="Proteomes" id="UP000216361"/>
    </source>
</evidence>
<dbReference type="AlphaFoldDB" id="A0A255XQT1"/>
<evidence type="ECO:0000256" key="1">
    <source>
        <dbReference type="SAM" id="Phobius"/>
    </source>
</evidence>
<dbReference type="EMBL" id="NOXS01000032">
    <property type="protein sequence ID" value="OYQ18714.1"/>
    <property type="molecule type" value="Genomic_DNA"/>
</dbReference>
<dbReference type="Pfam" id="PF11003">
    <property type="entry name" value="DUF2842"/>
    <property type="match status" value="1"/>
</dbReference>
<keyword evidence="1" id="KW-0812">Transmembrane</keyword>
<keyword evidence="3" id="KW-1185">Reference proteome</keyword>
<proteinExistence type="predicted"/>
<dbReference type="RefSeq" id="WP_094408977.1">
    <property type="nucleotide sequence ID" value="NZ_BMJZ01000001.1"/>
</dbReference>
<protein>
    <recommendedName>
        <fullName evidence="4">DUF2842 domain-containing protein</fullName>
    </recommendedName>
</protein>
<evidence type="ECO:0008006" key="4">
    <source>
        <dbReference type="Google" id="ProtNLM"/>
    </source>
</evidence>
<sequence>MPASLRRLLGALGILIFLFLYVVAVVNLRFLLPHSLWLDLIYYLIFGILWVWPALRIAKWSHRTTQL</sequence>
<reference evidence="2 3" key="1">
    <citation type="submission" date="2017-07" db="EMBL/GenBank/DDBJ databases">
        <title>Elstera cyanobacteriorum sp. nov., a novel bacterium isolated from cyanobacterial aggregates in a eutrophic lake.</title>
        <authorList>
            <person name="Cai H."/>
        </authorList>
    </citation>
    <scope>NUCLEOTIDE SEQUENCE [LARGE SCALE GENOMIC DNA]</scope>
    <source>
        <strain evidence="2 3">TH019</strain>
    </source>
</reference>